<keyword evidence="2" id="KW-0472">Membrane</keyword>
<evidence type="ECO:0000256" key="2">
    <source>
        <dbReference type="SAM" id="Phobius"/>
    </source>
</evidence>
<dbReference type="PANTHER" id="PTHR30383:SF5">
    <property type="entry name" value="SGNH HYDROLASE-TYPE ESTERASE DOMAIN-CONTAINING PROTEIN"/>
    <property type="match status" value="1"/>
</dbReference>
<sequence>MSSRERVARRIATAAAYGGGGVGLLGGAAVGLVLTEVQLARRQLLRNGREDPPPLADGVYGAEYAAGAGAGPAAVPWRLAMLGDSTAAGMGVHRAPQTPGALLASGLAAVSERPVELHNVALSGAKSDDLERQVSMLLTEPGRAPAPDVCVIMIGANDITGRMAPAESVKHLSDAVARLRTAGCQVIVGTCPDLGSVEPVAQPLRWIARRLCRQLAAAQTIAVVELGGRTVSLGDLLGPEFAARPGELFGPDRYHPSAAGYVTAAMAVLPTLCAALGVWPEEERVEPLRREGYLPVERAATRAAAVGGTEVSAAGEESAERRSPWALLKRRRRRQLPAQPAEPDGADRDGTEGDGPDRNDPEKEGTDRKAPETDSTGRVADADREERQELSP</sequence>
<dbReference type="Pfam" id="PF13472">
    <property type="entry name" value="Lipase_GDSL_2"/>
    <property type="match status" value="1"/>
</dbReference>
<dbReference type="Proteomes" id="UP000198873">
    <property type="component" value="Unassembled WGS sequence"/>
</dbReference>
<accession>A0A1I6VC52</accession>
<reference evidence="5" key="1">
    <citation type="submission" date="2016-10" db="EMBL/GenBank/DDBJ databases">
        <authorList>
            <person name="Varghese N."/>
            <person name="Submissions S."/>
        </authorList>
    </citation>
    <scope>NUCLEOTIDE SEQUENCE [LARGE SCALE GENOMIC DNA]</scope>
    <source>
        <strain evidence="5">CGMCC 4.7047</strain>
    </source>
</reference>
<feature type="domain" description="SGNH hydrolase-type esterase" evidence="3">
    <location>
        <begin position="82"/>
        <end position="261"/>
    </location>
</feature>
<feature type="region of interest" description="Disordered" evidence="1">
    <location>
        <begin position="306"/>
        <end position="392"/>
    </location>
</feature>
<dbReference type="SUPFAM" id="SSF52266">
    <property type="entry name" value="SGNH hydrolase"/>
    <property type="match status" value="1"/>
</dbReference>
<dbReference type="STRING" id="1176198.SAMN05444716_107324"/>
<dbReference type="InterPro" id="IPR051532">
    <property type="entry name" value="Ester_Hydrolysis_Enzymes"/>
</dbReference>
<evidence type="ECO:0000256" key="1">
    <source>
        <dbReference type="SAM" id="MobiDB-lite"/>
    </source>
</evidence>
<dbReference type="EMBL" id="FPAB01000007">
    <property type="protein sequence ID" value="SFT11190.1"/>
    <property type="molecule type" value="Genomic_DNA"/>
</dbReference>
<dbReference type="InterPro" id="IPR036514">
    <property type="entry name" value="SGNH_hydro_sf"/>
</dbReference>
<dbReference type="InterPro" id="IPR013830">
    <property type="entry name" value="SGNH_hydro"/>
</dbReference>
<organism evidence="4 5">
    <name type="scientific">Streptomyces harbinensis</name>
    <dbReference type="NCBI Taxonomy" id="1176198"/>
    <lineage>
        <taxon>Bacteria</taxon>
        <taxon>Bacillati</taxon>
        <taxon>Actinomycetota</taxon>
        <taxon>Actinomycetes</taxon>
        <taxon>Kitasatosporales</taxon>
        <taxon>Streptomycetaceae</taxon>
        <taxon>Streptomyces</taxon>
    </lineage>
</organism>
<keyword evidence="2" id="KW-1133">Transmembrane helix</keyword>
<gene>
    <name evidence="4" type="ORF">SAMN05444716_107324</name>
</gene>
<feature type="compositionally biased region" description="Basic and acidic residues" evidence="1">
    <location>
        <begin position="380"/>
        <end position="392"/>
    </location>
</feature>
<evidence type="ECO:0000259" key="3">
    <source>
        <dbReference type="Pfam" id="PF13472"/>
    </source>
</evidence>
<dbReference type="Gene3D" id="3.40.50.1110">
    <property type="entry name" value="SGNH hydrolase"/>
    <property type="match status" value="1"/>
</dbReference>
<dbReference type="PANTHER" id="PTHR30383">
    <property type="entry name" value="THIOESTERASE 1/PROTEASE 1/LYSOPHOSPHOLIPASE L1"/>
    <property type="match status" value="1"/>
</dbReference>
<keyword evidence="5" id="KW-1185">Reference proteome</keyword>
<dbReference type="AlphaFoldDB" id="A0A1I6VC52"/>
<evidence type="ECO:0000313" key="4">
    <source>
        <dbReference type="EMBL" id="SFT11190.1"/>
    </source>
</evidence>
<keyword evidence="2" id="KW-0812">Transmembrane</keyword>
<feature type="transmembrane region" description="Helical" evidence="2">
    <location>
        <begin position="12"/>
        <end position="34"/>
    </location>
</feature>
<name>A0A1I6VC52_9ACTN</name>
<evidence type="ECO:0000313" key="5">
    <source>
        <dbReference type="Proteomes" id="UP000198873"/>
    </source>
</evidence>
<dbReference type="GO" id="GO:0004622">
    <property type="term" value="F:phosphatidylcholine lysophospholipase activity"/>
    <property type="evidence" value="ECO:0007669"/>
    <property type="project" value="TreeGrafter"/>
</dbReference>
<proteinExistence type="predicted"/>
<dbReference type="CDD" id="cd01836">
    <property type="entry name" value="FeeA_FeeB_like"/>
    <property type="match status" value="1"/>
</dbReference>
<protein>
    <submittedName>
        <fullName evidence="4">Lysophospholipase L1</fullName>
    </submittedName>
</protein>
<feature type="compositionally biased region" description="Basic and acidic residues" evidence="1">
    <location>
        <begin position="345"/>
        <end position="372"/>
    </location>
</feature>